<feature type="region of interest" description="Disordered" evidence="1">
    <location>
        <begin position="94"/>
        <end position="113"/>
    </location>
</feature>
<reference evidence="2 3" key="1">
    <citation type="submission" date="2021-01" db="EMBL/GenBank/DDBJ databases">
        <title>Whole genome shotgun sequence of Catellatospora coxensis NBRC 107359.</title>
        <authorList>
            <person name="Komaki H."/>
            <person name="Tamura T."/>
        </authorList>
    </citation>
    <scope>NUCLEOTIDE SEQUENCE [LARGE SCALE GENOMIC DNA]</scope>
    <source>
        <strain evidence="2 3">NBRC 107359</strain>
    </source>
</reference>
<dbReference type="EMBL" id="BONI01000033">
    <property type="protein sequence ID" value="GIG07353.1"/>
    <property type="molecule type" value="Genomic_DNA"/>
</dbReference>
<protein>
    <submittedName>
        <fullName evidence="2">Uncharacterized protein</fullName>
    </submittedName>
</protein>
<evidence type="ECO:0000256" key="1">
    <source>
        <dbReference type="SAM" id="MobiDB-lite"/>
    </source>
</evidence>
<evidence type="ECO:0000313" key="2">
    <source>
        <dbReference type="EMBL" id="GIG07353.1"/>
    </source>
</evidence>
<proteinExistence type="predicted"/>
<dbReference type="AlphaFoldDB" id="A0A8J3P8G1"/>
<keyword evidence="3" id="KW-1185">Reference proteome</keyword>
<dbReference type="RefSeq" id="WP_203693694.1">
    <property type="nucleotide sequence ID" value="NZ_BAAALC010000013.1"/>
</dbReference>
<evidence type="ECO:0000313" key="3">
    <source>
        <dbReference type="Proteomes" id="UP000630887"/>
    </source>
</evidence>
<gene>
    <name evidence="2" type="ORF">Cco03nite_40530</name>
</gene>
<dbReference type="Proteomes" id="UP000630887">
    <property type="component" value="Unassembled WGS sequence"/>
</dbReference>
<feature type="compositionally biased region" description="Low complexity" evidence="1">
    <location>
        <begin position="94"/>
        <end position="105"/>
    </location>
</feature>
<comment type="caution">
    <text evidence="2">The sequence shown here is derived from an EMBL/GenBank/DDBJ whole genome shotgun (WGS) entry which is preliminary data.</text>
</comment>
<organism evidence="2 3">
    <name type="scientific">Catellatospora coxensis</name>
    <dbReference type="NCBI Taxonomy" id="310354"/>
    <lineage>
        <taxon>Bacteria</taxon>
        <taxon>Bacillati</taxon>
        <taxon>Actinomycetota</taxon>
        <taxon>Actinomycetes</taxon>
        <taxon>Micromonosporales</taxon>
        <taxon>Micromonosporaceae</taxon>
        <taxon>Catellatospora</taxon>
    </lineage>
</organism>
<name>A0A8J3P8G1_9ACTN</name>
<sequence length="264" mass="27462">MKHPPLDPSEWAELAELLPDPGHLELPPGRHELHRARLLAAITEPEHAPAPAPRAPRRGLLRPALATAALVTVAGTVTAVVATNGREPVVAIPTPAASGPAASTPTPEPTGGGVVAKIRAYGTVRQLTDTADLVVRGEVLSVDGAGPDRTAVFGVAEVLYRLPRLPATAVITVRAPETPPIGMSRLEAGQHTVLYLAADDPQAAVPAYATLSGDFGVFDVVGDAVTARSPAMSVSGLREEDATARDRRFTATLAELRALARERA</sequence>
<accession>A0A8J3P8G1</accession>